<evidence type="ECO:0000256" key="3">
    <source>
        <dbReference type="ARBA" id="ARBA00022617"/>
    </source>
</evidence>
<evidence type="ECO:0000256" key="9">
    <source>
        <dbReference type="ARBA" id="ARBA00023239"/>
    </source>
</evidence>
<comment type="similarity">
    <text evidence="2 10">Belongs to the cytochrome c-type heme lyase family.</text>
</comment>
<dbReference type="EC" id="4.4.1.17" evidence="10"/>
<dbReference type="InParanoid" id="A0A024GTS4"/>
<keyword evidence="13" id="KW-1185">Reference proteome</keyword>
<evidence type="ECO:0000256" key="11">
    <source>
        <dbReference type="SAM" id="MobiDB-lite"/>
    </source>
</evidence>
<evidence type="ECO:0000256" key="2">
    <source>
        <dbReference type="ARBA" id="ARBA00007255"/>
    </source>
</evidence>
<keyword evidence="3 10" id="KW-0349">Heme</keyword>
<dbReference type="EMBL" id="CAIX01000338">
    <property type="protein sequence ID" value="CCI49764.1"/>
    <property type="molecule type" value="Genomic_DNA"/>
</dbReference>
<dbReference type="OrthoDB" id="4243at2759"/>
<dbReference type="Proteomes" id="UP000053237">
    <property type="component" value="Unassembled WGS sequence"/>
</dbReference>
<dbReference type="GO" id="GO:0046872">
    <property type="term" value="F:metal ion binding"/>
    <property type="evidence" value="ECO:0007669"/>
    <property type="project" value="UniProtKB-KW"/>
</dbReference>
<accession>A0A024GTS4</accession>
<feature type="compositionally biased region" description="Polar residues" evidence="11">
    <location>
        <begin position="15"/>
        <end position="25"/>
    </location>
</feature>
<protein>
    <recommendedName>
        <fullName evidence="10">Holocytochrome c-type synthase</fullName>
        <ecNumber evidence="10">4.4.1.17</ecNumber>
    </recommendedName>
</protein>
<comment type="catalytic activity">
    <reaction evidence="10">
        <text>holo-[cytochrome c] = apo-[cytochrome c] + heme b</text>
        <dbReference type="Rhea" id="RHEA:22648"/>
        <dbReference type="Rhea" id="RHEA-COMP:10725"/>
        <dbReference type="Rhea" id="RHEA-COMP:10726"/>
        <dbReference type="ChEBI" id="CHEBI:29950"/>
        <dbReference type="ChEBI" id="CHEBI:60344"/>
        <dbReference type="ChEBI" id="CHEBI:83739"/>
        <dbReference type="EC" id="4.4.1.17"/>
    </reaction>
</comment>
<evidence type="ECO:0000313" key="13">
    <source>
        <dbReference type="Proteomes" id="UP000053237"/>
    </source>
</evidence>
<dbReference type="Pfam" id="PF01265">
    <property type="entry name" value="Cyto_heme_lyase"/>
    <property type="match status" value="1"/>
</dbReference>
<reference evidence="12 13" key="1">
    <citation type="submission" date="2012-05" db="EMBL/GenBank/DDBJ databases">
        <title>Recombination and specialization in a pathogen metapopulation.</title>
        <authorList>
            <person name="Gardiner A."/>
            <person name="Kemen E."/>
            <person name="Schultz-Larsen T."/>
            <person name="MacLean D."/>
            <person name="Van Oosterhout C."/>
            <person name="Jones J.D.G."/>
        </authorList>
    </citation>
    <scope>NUCLEOTIDE SEQUENCE [LARGE SCALE GENOMIC DNA]</scope>
    <source>
        <strain evidence="12 13">Ac Nc2</strain>
    </source>
</reference>
<feature type="region of interest" description="Disordered" evidence="11">
    <location>
        <begin position="1"/>
        <end position="27"/>
    </location>
</feature>
<keyword evidence="9 10" id="KW-0456">Lyase</keyword>
<dbReference type="GO" id="GO:0004408">
    <property type="term" value="F:holocytochrome-c synthase activity"/>
    <property type="evidence" value="ECO:0007669"/>
    <property type="project" value="UniProtKB-EC"/>
</dbReference>
<gene>
    <name evidence="12" type="ORF">BN9_111740</name>
</gene>
<proteinExistence type="inferred from homology"/>
<keyword evidence="6 10" id="KW-0408">Iron</keyword>
<evidence type="ECO:0000256" key="8">
    <source>
        <dbReference type="ARBA" id="ARBA00023136"/>
    </source>
</evidence>
<evidence type="ECO:0000256" key="5">
    <source>
        <dbReference type="ARBA" id="ARBA00022792"/>
    </source>
</evidence>
<dbReference type="GO" id="GO:0005743">
    <property type="term" value="C:mitochondrial inner membrane"/>
    <property type="evidence" value="ECO:0007669"/>
    <property type="project" value="UniProtKB-SubCell"/>
</dbReference>
<evidence type="ECO:0000256" key="6">
    <source>
        <dbReference type="ARBA" id="ARBA00023004"/>
    </source>
</evidence>
<comment type="subcellular location">
    <subcellularLocation>
        <location evidence="1 10">Mitochondrion inner membrane</location>
    </subcellularLocation>
</comment>
<comment type="function">
    <text evidence="10">Lyase that catalyzes the covalent linking of the heme group to the cytochrome C apoprotein to produce the mature functional cytochrome.</text>
</comment>
<dbReference type="InterPro" id="IPR000511">
    <property type="entry name" value="Holocyt_c/c1_synthase"/>
</dbReference>
<dbReference type="FunCoup" id="A0A024GTS4">
    <property type="interactions" value="103"/>
</dbReference>
<keyword evidence="8 10" id="KW-0472">Membrane</keyword>
<evidence type="ECO:0000313" key="12">
    <source>
        <dbReference type="EMBL" id="CCI49764.1"/>
    </source>
</evidence>
<evidence type="ECO:0000256" key="4">
    <source>
        <dbReference type="ARBA" id="ARBA00022723"/>
    </source>
</evidence>
<dbReference type="PANTHER" id="PTHR12743:SF8">
    <property type="entry name" value="PROTEIN HRI1"/>
    <property type="match status" value="1"/>
</dbReference>
<keyword evidence="7 10" id="KW-0496">Mitochondrion</keyword>
<dbReference type="PROSITE" id="PS00822">
    <property type="entry name" value="CYTO_HEME_LYASE_2"/>
    <property type="match status" value="1"/>
</dbReference>
<evidence type="ECO:0000256" key="10">
    <source>
        <dbReference type="RuleBase" id="RU363130"/>
    </source>
</evidence>
<evidence type="ECO:0000256" key="7">
    <source>
        <dbReference type="ARBA" id="ARBA00023128"/>
    </source>
</evidence>
<keyword evidence="4 10" id="KW-0479">Metal-binding</keyword>
<keyword evidence="5 10" id="KW-0999">Mitochondrion inner membrane</keyword>
<name>A0A024GTS4_9STRA</name>
<dbReference type="STRING" id="65357.A0A024GTS4"/>
<dbReference type="PANTHER" id="PTHR12743">
    <property type="entry name" value="CYTOCHROME C1 HEME LYASE"/>
    <property type="match status" value="1"/>
</dbReference>
<sequence>MGNQSTRPDNEKDPNISTDQTSLNASECPISKKEARFLQTCPVKQKTKQREVYNVYGQLVNPDNMMPANPNQEPHETQNYPLLKERVRSSIPKGGTEDAWMYPSEQMFYNALKRKGKGDDVHEGDVPTLIAIHNKMNELTWAKLEEYERVCHPGSNPKLLKFHGRPDDLSPLAWFKYMFGFGKPFDRHDWIIVREGDEQVRYVIDYYHDENNMVQEKNLPSETQSNISVNLRPAVDSVGSFIDRIKFPIYKTFSKNEINRMIKQEESHKDKQIPSTNITLSAEEVGKTFEKVQSSCHRLLKKLDSCQSEIECFQSAAALQICLANIICPAKAQSLSEALKTQDESKIESAFDAVRSSLDEYEARSAHVLREQAIHEAKTSRRLQ</sequence>
<comment type="caution">
    <text evidence="12">The sequence shown here is derived from an EMBL/GenBank/DDBJ whole genome shotgun (WGS) entry which is preliminary data.</text>
</comment>
<organism evidence="12 13">
    <name type="scientific">Albugo candida</name>
    <dbReference type="NCBI Taxonomy" id="65357"/>
    <lineage>
        <taxon>Eukaryota</taxon>
        <taxon>Sar</taxon>
        <taxon>Stramenopiles</taxon>
        <taxon>Oomycota</taxon>
        <taxon>Peronosporomycetes</taxon>
        <taxon>Albuginales</taxon>
        <taxon>Albuginaceae</taxon>
        <taxon>Albugo</taxon>
    </lineage>
</organism>
<evidence type="ECO:0000256" key="1">
    <source>
        <dbReference type="ARBA" id="ARBA00004273"/>
    </source>
</evidence>
<dbReference type="AlphaFoldDB" id="A0A024GTS4"/>